<keyword evidence="2" id="KW-1185">Reference proteome</keyword>
<reference evidence="2" key="2">
    <citation type="submission" date="2015-01" db="EMBL/GenBank/DDBJ databases">
        <title>Evolutionary Origins and Diversification of the Mycorrhizal Mutualists.</title>
        <authorList>
            <consortium name="DOE Joint Genome Institute"/>
            <consortium name="Mycorrhizal Genomics Consortium"/>
            <person name="Kohler A."/>
            <person name="Kuo A."/>
            <person name="Nagy L.G."/>
            <person name="Floudas D."/>
            <person name="Copeland A."/>
            <person name="Barry K.W."/>
            <person name="Cichocki N."/>
            <person name="Veneault-Fourrey C."/>
            <person name="LaButti K."/>
            <person name="Lindquist E.A."/>
            <person name="Lipzen A."/>
            <person name="Lundell T."/>
            <person name="Morin E."/>
            <person name="Murat C."/>
            <person name="Riley R."/>
            <person name="Ohm R."/>
            <person name="Sun H."/>
            <person name="Tunlid A."/>
            <person name="Henrissat B."/>
            <person name="Grigoriev I.V."/>
            <person name="Hibbett D.S."/>
            <person name="Martin F."/>
        </authorList>
    </citation>
    <scope>NUCLEOTIDE SEQUENCE [LARGE SCALE GENOMIC DNA]</scope>
    <source>
        <strain evidence="2">441</strain>
    </source>
</reference>
<dbReference type="AlphaFoldDB" id="A0A0C9ZKS1"/>
<proteinExistence type="predicted"/>
<evidence type="ECO:0000313" key="1">
    <source>
        <dbReference type="EMBL" id="KIK29966.1"/>
    </source>
</evidence>
<organism evidence="1 2">
    <name type="scientific">Pisolithus microcarpus 441</name>
    <dbReference type="NCBI Taxonomy" id="765257"/>
    <lineage>
        <taxon>Eukaryota</taxon>
        <taxon>Fungi</taxon>
        <taxon>Dikarya</taxon>
        <taxon>Basidiomycota</taxon>
        <taxon>Agaricomycotina</taxon>
        <taxon>Agaricomycetes</taxon>
        <taxon>Agaricomycetidae</taxon>
        <taxon>Boletales</taxon>
        <taxon>Sclerodermatineae</taxon>
        <taxon>Pisolithaceae</taxon>
        <taxon>Pisolithus</taxon>
    </lineage>
</organism>
<protein>
    <submittedName>
        <fullName evidence="1">Uncharacterized protein</fullName>
    </submittedName>
</protein>
<sequence length="148" mass="16846">MHVGSCNQPCWRRSSMGCQRSRASHPRTRFTSGRTFDFRRPSPNCCLCHYVCAYARKLETSTALASLLGRLQRSLFNDVAHRISRIFPTSTFAIYSQIHVFCLPPSGNDVRHRPTRWNCETHGLQALLAIPDAHVHVRPSDTSRDNAH</sequence>
<name>A0A0C9ZKS1_9AGAM</name>
<reference evidence="1 2" key="1">
    <citation type="submission" date="2014-04" db="EMBL/GenBank/DDBJ databases">
        <authorList>
            <consortium name="DOE Joint Genome Institute"/>
            <person name="Kuo A."/>
            <person name="Kohler A."/>
            <person name="Costa M.D."/>
            <person name="Nagy L.G."/>
            <person name="Floudas D."/>
            <person name="Copeland A."/>
            <person name="Barry K.W."/>
            <person name="Cichocki N."/>
            <person name="Veneault-Fourrey C."/>
            <person name="LaButti K."/>
            <person name="Lindquist E.A."/>
            <person name="Lipzen A."/>
            <person name="Lundell T."/>
            <person name="Morin E."/>
            <person name="Murat C."/>
            <person name="Sun H."/>
            <person name="Tunlid A."/>
            <person name="Henrissat B."/>
            <person name="Grigoriev I.V."/>
            <person name="Hibbett D.S."/>
            <person name="Martin F."/>
            <person name="Nordberg H.P."/>
            <person name="Cantor M.N."/>
            <person name="Hua S.X."/>
        </authorList>
    </citation>
    <scope>NUCLEOTIDE SEQUENCE [LARGE SCALE GENOMIC DNA]</scope>
    <source>
        <strain evidence="1 2">441</strain>
    </source>
</reference>
<dbReference type="HOGENOM" id="CLU_1759541_0_0_1"/>
<evidence type="ECO:0000313" key="2">
    <source>
        <dbReference type="Proteomes" id="UP000054018"/>
    </source>
</evidence>
<dbReference type="Proteomes" id="UP000054018">
    <property type="component" value="Unassembled WGS sequence"/>
</dbReference>
<accession>A0A0C9ZKS1</accession>
<dbReference type="EMBL" id="KN833688">
    <property type="protein sequence ID" value="KIK29966.1"/>
    <property type="molecule type" value="Genomic_DNA"/>
</dbReference>
<gene>
    <name evidence="1" type="ORF">PISMIDRAFT_447155</name>
</gene>